<proteinExistence type="predicted"/>
<name>A0A6L8UVH0_9BACL</name>
<organism evidence="1 2">
    <name type="scientific">Paenibacillus silvestris</name>
    <dbReference type="NCBI Taxonomy" id="2606219"/>
    <lineage>
        <taxon>Bacteria</taxon>
        <taxon>Bacillati</taxon>
        <taxon>Bacillota</taxon>
        <taxon>Bacilli</taxon>
        <taxon>Bacillales</taxon>
        <taxon>Paenibacillaceae</taxon>
        <taxon>Paenibacillus</taxon>
    </lineage>
</organism>
<gene>
    <name evidence="1" type="ORF">GQF01_06915</name>
</gene>
<dbReference type="EMBL" id="WTUZ01000010">
    <property type="protein sequence ID" value="MZQ81864.1"/>
    <property type="molecule type" value="Genomic_DNA"/>
</dbReference>
<accession>A0A6L8UVH0</accession>
<dbReference type="Proteomes" id="UP000481087">
    <property type="component" value="Unassembled WGS sequence"/>
</dbReference>
<evidence type="ECO:0000313" key="2">
    <source>
        <dbReference type="Proteomes" id="UP000481087"/>
    </source>
</evidence>
<comment type="caution">
    <text evidence="1">The sequence shown here is derived from an EMBL/GenBank/DDBJ whole genome shotgun (WGS) entry which is preliminary data.</text>
</comment>
<keyword evidence="2" id="KW-1185">Reference proteome</keyword>
<dbReference type="AlphaFoldDB" id="A0A6L8UVH0"/>
<protein>
    <submittedName>
        <fullName evidence="1">Uncharacterized protein</fullName>
    </submittedName>
</protein>
<evidence type="ECO:0000313" key="1">
    <source>
        <dbReference type="EMBL" id="MZQ81864.1"/>
    </source>
</evidence>
<dbReference type="RefSeq" id="WP_161406075.1">
    <property type="nucleotide sequence ID" value="NZ_WTUZ01000010.1"/>
</dbReference>
<sequence length="143" mass="16539">MTRYWLTPIVNYSPIVLGADRMDCTPLKALESFRELANRRHPRLLAMFKASLLLSDDEELCGSELLELDFEQSEAISFDGKPFHLSHCAEAFLDRLLTRKEALELVSSLHECDADPDQSSWKNQWLRWLESGYDVILLREDGH</sequence>
<reference evidence="1 2" key="1">
    <citation type="submission" date="2019-12" db="EMBL/GenBank/DDBJ databases">
        <title>Paenibacillus sp. nov. sp. isolated from soil.</title>
        <authorList>
            <person name="Kim J."/>
            <person name="Jeong S.E."/>
            <person name="Jung H.S."/>
            <person name="Jeon C.O."/>
        </authorList>
    </citation>
    <scope>NUCLEOTIDE SEQUENCE [LARGE SCALE GENOMIC DNA]</scope>
    <source>
        <strain evidence="1 2">5J-6</strain>
    </source>
</reference>